<reference evidence="1" key="1">
    <citation type="submission" date="2022-04" db="EMBL/GenBank/DDBJ databases">
        <title>Genome of the entomopathogenic fungus Entomophthora muscae.</title>
        <authorList>
            <person name="Elya C."/>
            <person name="Lovett B.R."/>
            <person name="Lee E."/>
            <person name="Macias A.M."/>
            <person name="Hajek A.E."/>
            <person name="De Bivort B.L."/>
            <person name="Kasson M.T."/>
            <person name="De Fine Licht H.H."/>
            <person name="Stajich J.E."/>
        </authorList>
    </citation>
    <scope>NUCLEOTIDE SEQUENCE</scope>
    <source>
        <strain evidence="1">Berkeley</strain>
    </source>
</reference>
<evidence type="ECO:0000313" key="1">
    <source>
        <dbReference type="EMBL" id="KAJ9075029.1"/>
    </source>
</evidence>
<organism evidence="1 2">
    <name type="scientific">Entomophthora muscae</name>
    <dbReference type="NCBI Taxonomy" id="34485"/>
    <lineage>
        <taxon>Eukaryota</taxon>
        <taxon>Fungi</taxon>
        <taxon>Fungi incertae sedis</taxon>
        <taxon>Zoopagomycota</taxon>
        <taxon>Entomophthoromycotina</taxon>
        <taxon>Entomophthoromycetes</taxon>
        <taxon>Entomophthorales</taxon>
        <taxon>Entomophthoraceae</taxon>
        <taxon>Entomophthora</taxon>
    </lineage>
</organism>
<name>A0ACC2TK95_9FUNG</name>
<keyword evidence="2" id="KW-1185">Reference proteome</keyword>
<dbReference type="EMBL" id="QTSX02002841">
    <property type="protein sequence ID" value="KAJ9075029.1"/>
    <property type="molecule type" value="Genomic_DNA"/>
</dbReference>
<evidence type="ECO:0000313" key="2">
    <source>
        <dbReference type="Proteomes" id="UP001165960"/>
    </source>
</evidence>
<gene>
    <name evidence="1" type="ORF">DSO57_1000313</name>
</gene>
<protein>
    <submittedName>
        <fullName evidence="1">Uncharacterized protein</fullName>
    </submittedName>
</protein>
<dbReference type="Proteomes" id="UP001165960">
    <property type="component" value="Unassembled WGS sequence"/>
</dbReference>
<comment type="caution">
    <text evidence="1">The sequence shown here is derived from an EMBL/GenBank/DDBJ whole genome shotgun (WGS) entry which is preliminary data.</text>
</comment>
<sequence>MISEIRFVRASSVGTGTGFEPPHSAAKQKQGWLQKPARGFESLTTHQDRQGLIQTALAILGSLNQPQNRSCPGASLNTGLGELAALNGIGAPSPNAIIGLGASNVPLNQIFWVLQQNSTIRADKIQISAAASAAKNTAVPATLNHPSCAEVLAEHLAATGAAVNTANKLVVKSTSVEMKDSENPAAKAKPEEEIASTSNQTKTQIEYDSQLSTSRLQSPLLRPSHPNSHLHFPSHILLLLRSQYQRAGTSKAHQK</sequence>
<proteinExistence type="predicted"/>
<accession>A0ACC2TK95</accession>